<evidence type="ECO:0000313" key="3">
    <source>
        <dbReference type="Proteomes" id="UP000536604"/>
    </source>
</evidence>
<accession>A0A841IQQ7</accession>
<evidence type="ECO:0000256" key="1">
    <source>
        <dbReference type="SAM" id="Phobius"/>
    </source>
</evidence>
<keyword evidence="1" id="KW-1133">Transmembrane helix</keyword>
<organism evidence="2 3">
    <name type="scientific">Nocardiopsis algeriensis</name>
    <dbReference type="NCBI Taxonomy" id="1478215"/>
    <lineage>
        <taxon>Bacteria</taxon>
        <taxon>Bacillati</taxon>
        <taxon>Actinomycetota</taxon>
        <taxon>Actinomycetes</taxon>
        <taxon>Streptosporangiales</taxon>
        <taxon>Nocardiopsidaceae</taxon>
        <taxon>Nocardiopsis</taxon>
    </lineage>
</organism>
<feature type="transmembrane region" description="Helical" evidence="1">
    <location>
        <begin position="101"/>
        <end position="118"/>
    </location>
</feature>
<proteinExistence type="predicted"/>
<dbReference type="AlphaFoldDB" id="A0A841IQQ7"/>
<comment type="caution">
    <text evidence="2">The sequence shown here is derived from an EMBL/GenBank/DDBJ whole genome shotgun (WGS) entry which is preliminary data.</text>
</comment>
<keyword evidence="1" id="KW-0812">Transmembrane</keyword>
<dbReference type="Proteomes" id="UP000536604">
    <property type="component" value="Unassembled WGS sequence"/>
</dbReference>
<dbReference type="EMBL" id="JACHJO010000004">
    <property type="protein sequence ID" value="MBB6119606.1"/>
    <property type="molecule type" value="Genomic_DNA"/>
</dbReference>
<feature type="transmembrane region" description="Helical" evidence="1">
    <location>
        <begin position="32"/>
        <end position="56"/>
    </location>
</feature>
<gene>
    <name evidence="2" type="ORF">FHS13_001555</name>
</gene>
<evidence type="ECO:0000313" key="2">
    <source>
        <dbReference type="EMBL" id="MBB6119606.1"/>
    </source>
</evidence>
<sequence>MRTPPDLMSYALPGTFACCILPALYLRADSTVPLSVGIVLAAFLGMAAVAFSRAGYAEPPLGEWRRRSLSRSLTTSSRTNAVLFWTNVPVALLNVGLSRWTLSPLLAVAVALAVASHLQRRRERLDIRALAAEGRLTGPKIIGLRDARQVPRGWVPLLVHREAGTLRDHFADHRVTVDGDHVGWVGPGEELVVGLPPGPHTVRLRLGSLSGDPVRIVAEPGKPVRLLADQGEGGPRSVLGWWRSPEARLRLVRAPEPVHVSPPERDAADR</sequence>
<feature type="transmembrane region" description="Helical" evidence="1">
    <location>
        <begin position="7"/>
        <end position="26"/>
    </location>
</feature>
<name>A0A841IQQ7_9ACTN</name>
<dbReference type="RefSeq" id="WP_184289765.1">
    <property type="nucleotide sequence ID" value="NZ_JACHJO010000004.1"/>
</dbReference>
<keyword evidence="1" id="KW-0472">Membrane</keyword>
<keyword evidence="3" id="KW-1185">Reference proteome</keyword>
<dbReference type="PROSITE" id="PS51257">
    <property type="entry name" value="PROKAR_LIPOPROTEIN"/>
    <property type="match status" value="1"/>
</dbReference>
<reference evidence="2 3" key="1">
    <citation type="submission" date="2020-08" db="EMBL/GenBank/DDBJ databases">
        <title>Genomic Encyclopedia of Type Strains, Phase III (KMG-III): the genomes of soil and plant-associated and newly described type strains.</title>
        <authorList>
            <person name="Whitman W."/>
        </authorList>
    </citation>
    <scope>NUCLEOTIDE SEQUENCE [LARGE SCALE GENOMIC DNA]</scope>
    <source>
        <strain evidence="2 3">CECT 8712</strain>
    </source>
</reference>
<protein>
    <submittedName>
        <fullName evidence="2">Uncharacterized protein</fullName>
    </submittedName>
</protein>